<evidence type="ECO:0000313" key="3">
    <source>
        <dbReference type="Proteomes" id="UP000612362"/>
    </source>
</evidence>
<dbReference type="GO" id="GO:0005886">
    <property type="term" value="C:plasma membrane"/>
    <property type="evidence" value="ECO:0007669"/>
    <property type="project" value="TreeGrafter"/>
</dbReference>
<evidence type="ECO:0008006" key="4">
    <source>
        <dbReference type="Google" id="ProtNLM"/>
    </source>
</evidence>
<feature type="transmembrane region" description="Helical" evidence="1">
    <location>
        <begin position="21"/>
        <end position="40"/>
    </location>
</feature>
<feature type="transmembrane region" description="Helical" evidence="1">
    <location>
        <begin position="135"/>
        <end position="153"/>
    </location>
</feature>
<dbReference type="Proteomes" id="UP000612362">
    <property type="component" value="Unassembled WGS sequence"/>
</dbReference>
<feature type="transmembrane region" description="Helical" evidence="1">
    <location>
        <begin position="78"/>
        <end position="99"/>
    </location>
</feature>
<keyword evidence="1" id="KW-1133">Transmembrane helix</keyword>
<dbReference type="InterPro" id="IPR005325">
    <property type="entry name" value="DUF308_memb"/>
</dbReference>
<dbReference type="AlphaFoldDB" id="A0A8J3MNL3"/>
<accession>A0A8J3MNL3</accession>
<keyword evidence="1" id="KW-0472">Membrane</keyword>
<dbReference type="PANTHER" id="PTHR34989">
    <property type="entry name" value="PROTEIN HDED"/>
    <property type="match status" value="1"/>
</dbReference>
<sequence length="204" mass="23222">MRMLRGIGHPSKPEPLTWRRRIWLLFRALAMIVFGIFLLLLTRITLFLFIAAFGTLALVDGIASVVAGFNRRQHDPRWWLVALGGIVGIVIAGLAFFASGWTKMTLIYIFAIWAIIVGITQMLAFFRTRRLRTDWAALLPAVFSLLVGAYLLFKPSPNIINDFRLIALYTIVFGILTLTQAFQIRRQAPALEQAPAPHQDMRRW</sequence>
<feature type="transmembrane region" description="Helical" evidence="1">
    <location>
        <begin position="165"/>
        <end position="182"/>
    </location>
</feature>
<evidence type="ECO:0000256" key="1">
    <source>
        <dbReference type="SAM" id="Phobius"/>
    </source>
</evidence>
<feature type="transmembrane region" description="Helical" evidence="1">
    <location>
        <begin position="105"/>
        <end position="126"/>
    </location>
</feature>
<keyword evidence="1" id="KW-0812">Transmembrane</keyword>
<dbReference type="Pfam" id="PF03729">
    <property type="entry name" value="DUF308"/>
    <property type="match status" value="1"/>
</dbReference>
<organism evidence="2 3">
    <name type="scientific">Ktedonospora formicarum</name>
    <dbReference type="NCBI Taxonomy" id="2778364"/>
    <lineage>
        <taxon>Bacteria</taxon>
        <taxon>Bacillati</taxon>
        <taxon>Chloroflexota</taxon>
        <taxon>Ktedonobacteria</taxon>
        <taxon>Ktedonobacterales</taxon>
        <taxon>Ktedonobacteraceae</taxon>
        <taxon>Ktedonospora</taxon>
    </lineage>
</organism>
<dbReference type="PANTHER" id="PTHR34989:SF1">
    <property type="entry name" value="PROTEIN HDED"/>
    <property type="match status" value="1"/>
</dbReference>
<keyword evidence="3" id="KW-1185">Reference proteome</keyword>
<name>A0A8J3MNL3_9CHLR</name>
<dbReference type="InterPro" id="IPR052712">
    <property type="entry name" value="Acid_resist_chaperone_HdeD"/>
</dbReference>
<evidence type="ECO:0000313" key="2">
    <source>
        <dbReference type="EMBL" id="GHO42882.1"/>
    </source>
</evidence>
<proteinExistence type="predicted"/>
<comment type="caution">
    <text evidence="2">The sequence shown here is derived from an EMBL/GenBank/DDBJ whole genome shotgun (WGS) entry which is preliminary data.</text>
</comment>
<dbReference type="EMBL" id="BNJF01000001">
    <property type="protein sequence ID" value="GHO42882.1"/>
    <property type="molecule type" value="Genomic_DNA"/>
</dbReference>
<gene>
    <name evidence="2" type="ORF">KSX_10450</name>
</gene>
<feature type="transmembrane region" description="Helical" evidence="1">
    <location>
        <begin position="46"/>
        <end position="66"/>
    </location>
</feature>
<protein>
    <recommendedName>
        <fullName evidence="4">HdeD family acid-resistance protein</fullName>
    </recommendedName>
</protein>
<reference evidence="2" key="1">
    <citation type="submission" date="2020-10" db="EMBL/GenBank/DDBJ databases">
        <title>Taxonomic study of unclassified bacteria belonging to the class Ktedonobacteria.</title>
        <authorList>
            <person name="Yabe S."/>
            <person name="Wang C.M."/>
            <person name="Zheng Y."/>
            <person name="Sakai Y."/>
            <person name="Cavaletti L."/>
            <person name="Monciardini P."/>
            <person name="Donadio S."/>
        </authorList>
    </citation>
    <scope>NUCLEOTIDE SEQUENCE</scope>
    <source>
        <strain evidence="2">SOSP1-1</strain>
    </source>
</reference>